<gene>
    <name evidence="1" type="ORF">SEMRO_1690_G291390.1</name>
</gene>
<keyword evidence="2" id="KW-1185">Reference proteome</keyword>
<protein>
    <submittedName>
        <fullName evidence="1">Uncharacterized protein</fullName>
    </submittedName>
</protein>
<evidence type="ECO:0000313" key="2">
    <source>
        <dbReference type="Proteomes" id="UP001153069"/>
    </source>
</evidence>
<comment type="caution">
    <text evidence="1">The sequence shown here is derived from an EMBL/GenBank/DDBJ whole genome shotgun (WGS) entry which is preliminary data.</text>
</comment>
<name>A0A9N8HUR9_9STRA</name>
<proteinExistence type="predicted"/>
<evidence type="ECO:0000313" key="1">
    <source>
        <dbReference type="EMBL" id="CAB9525535.1"/>
    </source>
</evidence>
<dbReference type="AlphaFoldDB" id="A0A9N8HUR9"/>
<sequence length="111" mass="12995">MEWLLDAAFRGGFFREAKSKRFEFPDRDPKDWELIVLLTSPLSETKITFRNVFVLADWFNILDCRVGLWQRDELLSDIEIPRLYPSHRWNVNPINHWATSFSGSSGGGDTF</sequence>
<organism evidence="1 2">
    <name type="scientific">Seminavis robusta</name>
    <dbReference type="NCBI Taxonomy" id="568900"/>
    <lineage>
        <taxon>Eukaryota</taxon>
        <taxon>Sar</taxon>
        <taxon>Stramenopiles</taxon>
        <taxon>Ochrophyta</taxon>
        <taxon>Bacillariophyta</taxon>
        <taxon>Bacillariophyceae</taxon>
        <taxon>Bacillariophycidae</taxon>
        <taxon>Naviculales</taxon>
        <taxon>Naviculaceae</taxon>
        <taxon>Seminavis</taxon>
    </lineage>
</organism>
<reference evidence="1" key="1">
    <citation type="submission" date="2020-06" db="EMBL/GenBank/DDBJ databases">
        <authorList>
            <consortium name="Plant Systems Biology data submission"/>
        </authorList>
    </citation>
    <scope>NUCLEOTIDE SEQUENCE</scope>
    <source>
        <strain evidence="1">D6</strain>
    </source>
</reference>
<dbReference type="Proteomes" id="UP001153069">
    <property type="component" value="Unassembled WGS sequence"/>
</dbReference>
<dbReference type="OrthoDB" id="9620072at2759"/>
<accession>A0A9N8HUR9</accession>
<dbReference type="EMBL" id="CAICTM010001688">
    <property type="protein sequence ID" value="CAB9525535.1"/>
    <property type="molecule type" value="Genomic_DNA"/>
</dbReference>